<protein>
    <recommendedName>
        <fullName evidence="4">MFS transporter</fullName>
    </recommendedName>
</protein>
<dbReference type="InterPro" id="IPR036259">
    <property type="entry name" value="MFS_trans_sf"/>
</dbReference>
<gene>
    <name evidence="2" type="ORF">D0Q02_12575</name>
</gene>
<reference evidence="2 3" key="1">
    <citation type="submission" date="2018-08" db="EMBL/GenBank/DDBJ databases">
        <title>Verrucosispora craniellae sp. nov., isolated from a marine sponge in the South China Sea.</title>
        <authorList>
            <person name="Li L."/>
            <person name="Lin H.W."/>
        </authorList>
    </citation>
    <scope>NUCLEOTIDE SEQUENCE [LARGE SCALE GENOMIC DNA]</scope>
    <source>
        <strain evidence="2 3">LHW63014</strain>
    </source>
</reference>
<evidence type="ECO:0000313" key="3">
    <source>
        <dbReference type="Proteomes" id="UP000262621"/>
    </source>
</evidence>
<comment type="caution">
    <text evidence="2">The sequence shown here is derived from an EMBL/GenBank/DDBJ whole genome shotgun (WGS) entry which is preliminary data.</text>
</comment>
<dbReference type="OrthoDB" id="9781469at2"/>
<name>A0A372G062_9ACTN</name>
<evidence type="ECO:0000313" key="2">
    <source>
        <dbReference type="EMBL" id="RFS46274.1"/>
    </source>
</evidence>
<evidence type="ECO:0008006" key="4">
    <source>
        <dbReference type="Google" id="ProtNLM"/>
    </source>
</evidence>
<dbReference type="EMBL" id="QVFU01000010">
    <property type="protein sequence ID" value="RFS46274.1"/>
    <property type="molecule type" value="Genomic_DNA"/>
</dbReference>
<dbReference type="AlphaFoldDB" id="A0A372G062"/>
<accession>A0A372G062</accession>
<dbReference type="Proteomes" id="UP000262621">
    <property type="component" value="Unassembled WGS sequence"/>
</dbReference>
<proteinExistence type="predicted"/>
<organism evidence="2 3">
    <name type="scientific">Micromonospora craniellae</name>
    <dbReference type="NCBI Taxonomy" id="2294034"/>
    <lineage>
        <taxon>Bacteria</taxon>
        <taxon>Bacillati</taxon>
        <taxon>Actinomycetota</taxon>
        <taxon>Actinomycetes</taxon>
        <taxon>Micromonosporales</taxon>
        <taxon>Micromonosporaceae</taxon>
        <taxon>Micromonospora</taxon>
    </lineage>
</organism>
<keyword evidence="1" id="KW-0472">Membrane</keyword>
<evidence type="ECO:0000256" key="1">
    <source>
        <dbReference type="SAM" id="Phobius"/>
    </source>
</evidence>
<keyword evidence="1" id="KW-1133">Transmembrane helix</keyword>
<dbReference type="SUPFAM" id="SSF103473">
    <property type="entry name" value="MFS general substrate transporter"/>
    <property type="match status" value="1"/>
</dbReference>
<dbReference type="RefSeq" id="WP_117228153.1">
    <property type="nucleotide sequence ID" value="NZ_CP061725.1"/>
</dbReference>
<keyword evidence="1" id="KW-0812">Transmembrane</keyword>
<sequence length="75" mass="7735">MTTSTGAAPPRRALATDMVVRAAPPERAGAAAAISSTAPQLGGAFGIALLGSLITAVYRHDMATASRWRLWRAPC</sequence>
<feature type="transmembrane region" description="Helical" evidence="1">
    <location>
        <begin position="41"/>
        <end position="59"/>
    </location>
</feature>
<keyword evidence="3" id="KW-1185">Reference proteome</keyword>